<evidence type="ECO:0000313" key="2">
    <source>
        <dbReference type="EMBL" id="APE95427.1"/>
    </source>
</evidence>
<organism evidence="2 3">
    <name type="scientific">Halodesulfurarchaeum formicicum</name>
    <dbReference type="NCBI Taxonomy" id="1873524"/>
    <lineage>
        <taxon>Archaea</taxon>
        <taxon>Methanobacteriati</taxon>
        <taxon>Methanobacteriota</taxon>
        <taxon>Stenosarchaea group</taxon>
        <taxon>Halobacteria</taxon>
        <taxon>Halobacteriales</taxon>
        <taxon>Halobacteriaceae</taxon>
        <taxon>Halodesulfurarchaeum</taxon>
    </lineage>
</organism>
<evidence type="ECO:0000313" key="3">
    <source>
        <dbReference type="Proteomes" id="UP000186165"/>
    </source>
</evidence>
<accession>A0A1J1ACC3</accession>
<protein>
    <submittedName>
        <fullName evidence="2">Uncharacterized protein</fullName>
    </submittedName>
</protein>
<dbReference type="OrthoDB" id="286382at2157"/>
<keyword evidence="3" id="KW-1185">Reference proteome</keyword>
<feature type="region of interest" description="Disordered" evidence="1">
    <location>
        <begin position="250"/>
        <end position="271"/>
    </location>
</feature>
<dbReference type="Proteomes" id="UP000186165">
    <property type="component" value="Chromosome"/>
</dbReference>
<sequence>MSKTDVQQSRRPSLRKLRIDVQEMRTELEAGFDSPREALAWFQRLTVRTRGEIPQRRYQQIAEEFPPTPGHDRGPFLEALLADHAAPDTAYDSQEVRRYFWAWSVLPAFHRALRQLRKDAGSYVGETKEAQDVSRMRYIAMRPAIDEIDRDQAGVLEAFLDGFDEPADVLNWGERLQLATHGEPVQPDLPGGFATRLYTEGVAADVLPETSNTAMLTRTDDTHTRAREWLAAKLLLPAFNRGVRDLAGRAGEEADTAGDEIGDAPSWEVGR</sequence>
<gene>
    <name evidence="2" type="ORF">HSR6_0974</name>
</gene>
<reference evidence="3" key="1">
    <citation type="submission" date="2016-08" db="EMBL/GenBank/DDBJ databases">
        <title>Discovery of first anaerobic lithoheterotrophic haloarchae widely represented in hypersaline habitats.</title>
        <authorList>
            <person name="Sorokin D.Y."/>
            <person name="Kublanov I.V."/>
            <person name="Roman P."/>
            <person name="Sinninghe Damste J.S."/>
            <person name="Golyshin P.N."/>
            <person name="Rojo D."/>
            <person name="Ciordia S."/>
            <person name="Mena Md.C."/>
            <person name="Ferrer M."/>
            <person name="Smedile F."/>
            <person name="Messina E."/>
            <person name="La Cono V."/>
            <person name="Yakimov M.M."/>
        </authorList>
    </citation>
    <scope>NUCLEOTIDE SEQUENCE [LARGE SCALE GENOMIC DNA]</scope>
    <source>
        <strain evidence="3">HSR6</strain>
    </source>
</reference>
<evidence type="ECO:0000256" key="1">
    <source>
        <dbReference type="SAM" id="MobiDB-lite"/>
    </source>
</evidence>
<dbReference type="AlphaFoldDB" id="A0A1J1ACC3"/>
<dbReference type="KEGG" id="hhsr:HSR6_0974"/>
<dbReference type="EMBL" id="CP016804">
    <property type="protein sequence ID" value="APE95427.1"/>
    <property type="molecule type" value="Genomic_DNA"/>
</dbReference>
<dbReference type="GeneID" id="30417500"/>
<dbReference type="RefSeq" id="WP_071932991.1">
    <property type="nucleotide sequence ID" value="NZ_CP016804.1"/>
</dbReference>
<feature type="compositionally biased region" description="Acidic residues" evidence="1">
    <location>
        <begin position="253"/>
        <end position="262"/>
    </location>
</feature>
<proteinExistence type="predicted"/>
<name>A0A1J1ACC3_9EURY</name>